<dbReference type="Proteomes" id="UP000824123">
    <property type="component" value="Unassembled WGS sequence"/>
</dbReference>
<keyword evidence="3" id="KW-0309">Germination</keyword>
<name>A0A9D1LRA1_9FIRM</name>
<evidence type="ECO:0000313" key="13">
    <source>
        <dbReference type="Proteomes" id="UP000824123"/>
    </source>
</evidence>
<dbReference type="EMBL" id="DVNK01000033">
    <property type="protein sequence ID" value="HIU46600.1"/>
    <property type="molecule type" value="Genomic_DNA"/>
</dbReference>
<evidence type="ECO:0000259" key="11">
    <source>
        <dbReference type="Pfam" id="PF07486"/>
    </source>
</evidence>
<evidence type="ECO:0000256" key="3">
    <source>
        <dbReference type="ARBA" id="ARBA00022544"/>
    </source>
</evidence>
<evidence type="ECO:0000313" key="12">
    <source>
        <dbReference type="EMBL" id="HIU46600.1"/>
    </source>
</evidence>
<dbReference type="InterPro" id="IPR042047">
    <property type="entry name" value="SleB_dom1"/>
</dbReference>
<dbReference type="AlphaFoldDB" id="A0A9D1LRA1"/>
<evidence type="ECO:0000259" key="10">
    <source>
        <dbReference type="Pfam" id="PF01471"/>
    </source>
</evidence>
<dbReference type="InterPro" id="IPR011105">
    <property type="entry name" value="Cell_wall_hydrolase_SleB"/>
</dbReference>
<feature type="domain" description="Peptidoglycan binding-like" evidence="10">
    <location>
        <begin position="34"/>
        <end position="90"/>
    </location>
</feature>
<evidence type="ECO:0000256" key="4">
    <source>
        <dbReference type="ARBA" id="ARBA00022729"/>
    </source>
</evidence>
<keyword evidence="5" id="KW-0378">Hydrolase</keyword>
<reference evidence="12" key="2">
    <citation type="journal article" date="2021" name="PeerJ">
        <title>Extensive microbial diversity within the chicken gut microbiome revealed by metagenomics and culture.</title>
        <authorList>
            <person name="Gilroy R."/>
            <person name="Ravi A."/>
            <person name="Getino M."/>
            <person name="Pursley I."/>
            <person name="Horton D.L."/>
            <person name="Alikhan N.F."/>
            <person name="Baker D."/>
            <person name="Gharbi K."/>
            <person name="Hall N."/>
            <person name="Watson M."/>
            <person name="Adriaenssens E.M."/>
            <person name="Foster-Nyarko E."/>
            <person name="Jarju S."/>
            <person name="Secka A."/>
            <person name="Antonio M."/>
            <person name="Oren A."/>
            <person name="Chaudhuri R.R."/>
            <person name="La Ragione R."/>
            <person name="Hildebrand F."/>
            <person name="Pallen M.J."/>
        </authorList>
    </citation>
    <scope>NUCLEOTIDE SEQUENCE</scope>
    <source>
        <strain evidence="12">ChiSxjej2B14-8506</strain>
    </source>
</reference>
<dbReference type="Pfam" id="PF01471">
    <property type="entry name" value="PG_binding_1"/>
    <property type="match status" value="1"/>
</dbReference>
<keyword evidence="4 9" id="KW-0732">Signal</keyword>
<dbReference type="GO" id="GO:0009847">
    <property type="term" value="P:spore germination"/>
    <property type="evidence" value="ECO:0007669"/>
    <property type="project" value="UniProtKB-UniRule"/>
</dbReference>
<dbReference type="InterPro" id="IPR036365">
    <property type="entry name" value="PGBD-like_sf"/>
</dbReference>
<gene>
    <name evidence="12" type="primary">sleB</name>
    <name evidence="12" type="ORF">IAC59_05015</name>
</gene>
<dbReference type="InterPro" id="IPR014224">
    <property type="entry name" value="Spore_cortex_SleB"/>
</dbReference>
<protein>
    <recommendedName>
        <fullName evidence="2 8">Spore cortex-lytic enzyme</fullName>
    </recommendedName>
</protein>
<sequence>MRSRRTWCAVLCVMFVLAIMPVARAAVTVGPGDTGENVKKIQRRLIQYDYMDGTADGVYGEKTRQAVIKFQKKYGLTADGVVGPATAAKLGVSLSGSVTASSTSSSGGYSSSDVTLLARLVYAEARGEPYKGQVAVAAVVLNRVRSSEFPNTIAGVIYQKNAFSCVSDGQINLTPNAESKRAAQDALGGWDPSGGSLYYYNPNTASDSWIFSRTTVTVIGNHCFAV</sequence>
<evidence type="ECO:0000256" key="7">
    <source>
        <dbReference type="ARBA" id="ARBA00023316"/>
    </source>
</evidence>
<feature type="domain" description="Cell wall hydrolase SleB" evidence="11">
    <location>
        <begin position="127"/>
        <end position="225"/>
    </location>
</feature>
<keyword evidence="6" id="KW-0749">Sporulation</keyword>
<evidence type="ECO:0000256" key="6">
    <source>
        <dbReference type="ARBA" id="ARBA00022969"/>
    </source>
</evidence>
<evidence type="ECO:0000256" key="1">
    <source>
        <dbReference type="ARBA" id="ARBA00007010"/>
    </source>
</evidence>
<dbReference type="InterPro" id="IPR002477">
    <property type="entry name" value="Peptidoglycan-bd-like"/>
</dbReference>
<accession>A0A9D1LRA1</accession>
<proteinExistence type="inferred from homology"/>
<evidence type="ECO:0000256" key="8">
    <source>
        <dbReference type="NCBIfam" id="TIGR02869"/>
    </source>
</evidence>
<dbReference type="NCBIfam" id="TIGR02869">
    <property type="entry name" value="spore_SleB"/>
    <property type="match status" value="1"/>
</dbReference>
<reference evidence="12" key="1">
    <citation type="submission" date="2020-10" db="EMBL/GenBank/DDBJ databases">
        <authorList>
            <person name="Gilroy R."/>
        </authorList>
    </citation>
    <scope>NUCLEOTIDE SEQUENCE</scope>
    <source>
        <strain evidence="12">ChiSxjej2B14-8506</strain>
    </source>
</reference>
<comment type="caution">
    <text evidence="12">The sequence shown here is derived from an EMBL/GenBank/DDBJ whole genome shotgun (WGS) entry which is preliminary data.</text>
</comment>
<feature type="signal peptide" evidence="9">
    <location>
        <begin position="1"/>
        <end position="25"/>
    </location>
</feature>
<evidence type="ECO:0000256" key="2">
    <source>
        <dbReference type="ARBA" id="ARBA00018364"/>
    </source>
</evidence>
<dbReference type="GO" id="GO:0016787">
    <property type="term" value="F:hydrolase activity"/>
    <property type="evidence" value="ECO:0007669"/>
    <property type="project" value="UniProtKB-KW"/>
</dbReference>
<dbReference type="Gene3D" id="1.10.10.2520">
    <property type="entry name" value="Cell wall hydrolase SleB, domain 1"/>
    <property type="match status" value="1"/>
</dbReference>
<dbReference type="GO" id="GO:0071555">
    <property type="term" value="P:cell wall organization"/>
    <property type="evidence" value="ECO:0007669"/>
    <property type="project" value="UniProtKB-KW"/>
</dbReference>
<dbReference type="InterPro" id="IPR036366">
    <property type="entry name" value="PGBDSf"/>
</dbReference>
<evidence type="ECO:0000256" key="9">
    <source>
        <dbReference type="SAM" id="SignalP"/>
    </source>
</evidence>
<dbReference type="Gene3D" id="6.20.240.60">
    <property type="match status" value="1"/>
</dbReference>
<evidence type="ECO:0000256" key="5">
    <source>
        <dbReference type="ARBA" id="ARBA00022801"/>
    </source>
</evidence>
<keyword evidence="7" id="KW-0961">Cell wall biogenesis/degradation</keyword>
<dbReference type="GO" id="GO:0030435">
    <property type="term" value="P:sporulation resulting in formation of a cellular spore"/>
    <property type="evidence" value="ECO:0007669"/>
    <property type="project" value="UniProtKB-KW"/>
</dbReference>
<dbReference type="Gene3D" id="1.10.101.10">
    <property type="entry name" value="PGBD-like superfamily/PGBD"/>
    <property type="match status" value="1"/>
</dbReference>
<feature type="chain" id="PRO_5038975813" description="Spore cortex-lytic enzyme" evidence="9">
    <location>
        <begin position="26"/>
        <end position="226"/>
    </location>
</feature>
<organism evidence="12 13">
    <name type="scientific">Candidatus Fimadaptatus faecigallinarum</name>
    <dbReference type="NCBI Taxonomy" id="2840814"/>
    <lineage>
        <taxon>Bacteria</taxon>
        <taxon>Bacillati</taxon>
        <taxon>Bacillota</taxon>
        <taxon>Clostridia</taxon>
        <taxon>Eubacteriales</taxon>
        <taxon>Candidatus Fimadaptatus</taxon>
    </lineage>
</organism>
<dbReference type="SUPFAM" id="SSF47090">
    <property type="entry name" value="PGBD-like"/>
    <property type="match status" value="1"/>
</dbReference>
<dbReference type="Pfam" id="PF07486">
    <property type="entry name" value="Hydrolase_2"/>
    <property type="match status" value="1"/>
</dbReference>
<comment type="similarity">
    <text evidence="1">Belongs to the SleB family.</text>
</comment>